<evidence type="ECO:0000256" key="1">
    <source>
        <dbReference type="ARBA" id="ARBA00022741"/>
    </source>
</evidence>
<sequence>MNDPTVRNKLAIDMDILDRDDPGKTYGVIGFRDALRLVMRRKYFILSFVLVSSVLIGVAVMSMANTFTATATLVLERNDTRMLEAVTQLESEERDRAAIETEMDIISSRVFVGRVVNAANLIEHPWFNTYLREQSGDATTTTSEHIVGAVKTVLAKLLPSGYFAEGSGLPSESAQRDRAISMLISRMSVSRSGESFAVTVRVSTPDPELSAMLANTVASVYVEWSRDLKKEAMADAVTFLRERAEKIATQIADNERAIAEFSRMNALSSDERDDLLRKRIDEMSTQLTAARVELASARARQEQARRVLTGTQPAEGTALDSTLLSTLRSEKAILVRERAQHASNLGANHPQVIDTDAELGSVDAMIEQEHQRILDDLSGEERIINDRVGQLDAQISQMQETVRKRSLAEIRLRVLERELIADQKMHDLVVARLGDLDPFSEITKPSARVVSVAEVPTKPSFPQKDRILVGGIGGAMVLSLILAMLLEAGDTRIRSGDRIRQVARLPNLANVPRSRGWFHRRTRTTRALVERPRSIQAEAFRSLYLVCRAQLTIAKPVVLVTAPLPGDGVSSVALGLACSAARDGLKTVYVELDPRLSDLARAGADVPATPEENYCLTNATYPVVEVDGLDRLDAAGLDCGRALKRSKDMRLLIEGLRASYDLIVIDCAPVLVTEDANWMTSLVDAVLLVTRFGHTTEQELASAVSRLRLNRAPLLGTVLNGVDPRLQTGEDSLGAMSYPRQARAYLGT</sequence>
<dbReference type="CDD" id="cd05387">
    <property type="entry name" value="BY-kinase"/>
    <property type="match status" value="1"/>
</dbReference>
<evidence type="ECO:0000313" key="5">
    <source>
        <dbReference type="Proteomes" id="UP001320831"/>
    </source>
</evidence>
<name>A0ABT2LTJ5_9HYPH</name>
<protein>
    <recommendedName>
        <fullName evidence="6">Lipopolysaccharide biosynthesis</fullName>
    </recommendedName>
</protein>
<dbReference type="Gene3D" id="3.40.50.300">
    <property type="entry name" value="P-loop containing nucleotide triphosphate hydrolases"/>
    <property type="match status" value="1"/>
</dbReference>
<gene>
    <name evidence="4" type="ORF">N5A92_18055</name>
</gene>
<dbReference type="InterPro" id="IPR027417">
    <property type="entry name" value="P-loop_NTPase"/>
</dbReference>
<dbReference type="Proteomes" id="UP001320831">
    <property type="component" value="Unassembled WGS sequence"/>
</dbReference>
<keyword evidence="3" id="KW-0812">Transmembrane</keyword>
<keyword evidence="1" id="KW-0547">Nucleotide-binding</keyword>
<feature type="transmembrane region" description="Helical" evidence="3">
    <location>
        <begin position="43"/>
        <end position="64"/>
    </location>
</feature>
<proteinExistence type="predicted"/>
<feature type="transmembrane region" description="Helical" evidence="3">
    <location>
        <begin position="467"/>
        <end position="486"/>
    </location>
</feature>
<dbReference type="InterPro" id="IPR005702">
    <property type="entry name" value="Wzc-like_C"/>
</dbReference>
<reference evidence="4 5" key="1">
    <citation type="submission" date="2022-09" db="EMBL/GenBank/DDBJ databases">
        <title>Chelativorans salina sp. nov., a novel slightly halophilic bacterium isolated from a saline lake sediment enrichment.</title>
        <authorList>
            <person name="Gao L."/>
            <person name="Fang B.-Z."/>
            <person name="Li W.-J."/>
        </authorList>
    </citation>
    <scope>NUCLEOTIDE SEQUENCE [LARGE SCALE GENOMIC DNA]</scope>
    <source>
        <strain evidence="4 5">EGI FJ00035</strain>
    </source>
</reference>
<dbReference type="EMBL" id="JAOCZP010000005">
    <property type="protein sequence ID" value="MCT7376933.1"/>
    <property type="molecule type" value="Genomic_DNA"/>
</dbReference>
<evidence type="ECO:0008006" key="6">
    <source>
        <dbReference type="Google" id="ProtNLM"/>
    </source>
</evidence>
<organism evidence="4 5">
    <name type="scientific">Chelativorans salis</name>
    <dbReference type="NCBI Taxonomy" id="2978478"/>
    <lineage>
        <taxon>Bacteria</taxon>
        <taxon>Pseudomonadati</taxon>
        <taxon>Pseudomonadota</taxon>
        <taxon>Alphaproteobacteria</taxon>
        <taxon>Hyphomicrobiales</taxon>
        <taxon>Phyllobacteriaceae</taxon>
        <taxon>Chelativorans</taxon>
    </lineage>
</organism>
<keyword evidence="2" id="KW-0067">ATP-binding</keyword>
<dbReference type="SUPFAM" id="SSF52540">
    <property type="entry name" value="P-loop containing nucleoside triphosphate hydrolases"/>
    <property type="match status" value="1"/>
</dbReference>
<dbReference type="PANTHER" id="PTHR32309">
    <property type="entry name" value="TYROSINE-PROTEIN KINASE"/>
    <property type="match status" value="1"/>
</dbReference>
<evidence type="ECO:0000256" key="3">
    <source>
        <dbReference type="SAM" id="Phobius"/>
    </source>
</evidence>
<keyword evidence="5" id="KW-1185">Reference proteome</keyword>
<comment type="caution">
    <text evidence="4">The sequence shown here is derived from an EMBL/GenBank/DDBJ whole genome shotgun (WGS) entry which is preliminary data.</text>
</comment>
<keyword evidence="3" id="KW-0472">Membrane</keyword>
<dbReference type="PANTHER" id="PTHR32309:SF31">
    <property type="entry name" value="CAPSULAR EXOPOLYSACCHARIDE FAMILY"/>
    <property type="match status" value="1"/>
</dbReference>
<dbReference type="InterPro" id="IPR050445">
    <property type="entry name" value="Bact_polysacc_biosynth/exp"/>
</dbReference>
<accession>A0ABT2LTJ5</accession>
<dbReference type="RefSeq" id="WP_260905184.1">
    <property type="nucleotide sequence ID" value="NZ_JAOCZP010000005.1"/>
</dbReference>
<keyword evidence="3" id="KW-1133">Transmembrane helix</keyword>
<evidence type="ECO:0000256" key="2">
    <source>
        <dbReference type="ARBA" id="ARBA00022840"/>
    </source>
</evidence>
<evidence type="ECO:0000313" key="4">
    <source>
        <dbReference type="EMBL" id="MCT7376933.1"/>
    </source>
</evidence>